<feature type="transmembrane region" description="Helical" evidence="13">
    <location>
        <begin position="496"/>
        <end position="516"/>
    </location>
</feature>
<accession>A0A139HYA9</accession>
<comment type="similarity">
    <text evidence="4">Belongs to the KAR5 family.</text>
</comment>
<feature type="signal peptide" evidence="14">
    <location>
        <begin position="1"/>
        <end position="25"/>
    </location>
</feature>
<evidence type="ECO:0008006" key="17">
    <source>
        <dbReference type="Google" id="ProtNLM"/>
    </source>
</evidence>
<keyword evidence="16" id="KW-1185">Reference proteome</keyword>
<keyword evidence="6 13" id="KW-0812">Transmembrane</keyword>
<feature type="chain" id="PRO_5007807060" description="Nuclear fusion protein KAR5" evidence="14">
    <location>
        <begin position="26"/>
        <end position="569"/>
    </location>
</feature>
<dbReference type="GO" id="GO:0031965">
    <property type="term" value="C:nuclear membrane"/>
    <property type="evidence" value="ECO:0007669"/>
    <property type="project" value="UniProtKB-SubCell"/>
</dbReference>
<evidence type="ECO:0000256" key="10">
    <source>
        <dbReference type="ARBA" id="ARBA00023136"/>
    </source>
</evidence>
<keyword evidence="5" id="KW-0415">Karyogamy</keyword>
<organism evidence="15 16">
    <name type="scientific">Pseudocercospora eumusae</name>
    <dbReference type="NCBI Taxonomy" id="321146"/>
    <lineage>
        <taxon>Eukaryota</taxon>
        <taxon>Fungi</taxon>
        <taxon>Dikarya</taxon>
        <taxon>Ascomycota</taxon>
        <taxon>Pezizomycotina</taxon>
        <taxon>Dothideomycetes</taxon>
        <taxon>Dothideomycetidae</taxon>
        <taxon>Mycosphaerellales</taxon>
        <taxon>Mycosphaerellaceae</taxon>
        <taxon>Pseudocercospora</taxon>
    </lineage>
</organism>
<evidence type="ECO:0000256" key="9">
    <source>
        <dbReference type="ARBA" id="ARBA00022989"/>
    </source>
</evidence>
<evidence type="ECO:0000256" key="11">
    <source>
        <dbReference type="ARBA" id="ARBA00023180"/>
    </source>
</evidence>
<evidence type="ECO:0000256" key="13">
    <source>
        <dbReference type="SAM" id="Phobius"/>
    </source>
</evidence>
<evidence type="ECO:0000256" key="12">
    <source>
        <dbReference type="ARBA" id="ARBA00023242"/>
    </source>
</evidence>
<reference evidence="15 16" key="1">
    <citation type="submission" date="2015-07" db="EMBL/GenBank/DDBJ databases">
        <title>Comparative genomics of the Sigatoka disease complex on banana suggests a link between parallel evolutionary changes in Pseudocercospora fijiensis and Pseudocercospora eumusae and increased virulence on the banana host.</title>
        <authorList>
            <person name="Chang T.-C."/>
            <person name="Salvucci A."/>
            <person name="Crous P.W."/>
            <person name="Stergiopoulos I."/>
        </authorList>
    </citation>
    <scope>NUCLEOTIDE SEQUENCE [LARGE SCALE GENOMIC DNA]</scope>
    <source>
        <strain evidence="15 16">CBS 114824</strain>
    </source>
</reference>
<keyword evidence="8" id="KW-0256">Endoplasmic reticulum</keyword>
<dbReference type="GO" id="GO:0005789">
    <property type="term" value="C:endoplasmic reticulum membrane"/>
    <property type="evidence" value="ECO:0007669"/>
    <property type="project" value="UniProtKB-SubCell"/>
</dbReference>
<dbReference type="GO" id="GO:0048288">
    <property type="term" value="P:nuclear membrane fusion involved in karyogamy"/>
    <property type="evidence" value="ECO:0007669"/>
    <property type="project" value="InterPro"/>
</dbReference>
<comment type="subcellular location">
    <subcellularLocation>
        <location evidence="3">Endoplasmic reticulum membrane</location>
    </subcellularLocation>
    <subcellularLocation>
        <location evidence="2">Nucleus membrane</location>
    </subcellularLocation>
</comment>
<dbReference type="InterPro" id="IPR007292">
    <property type="entry name" value="Nuclear_fusion_Kar5"/>
</dbReference>
<evidence type="ECO:0000256" key="2">
    <source>
        <dbReference type="ARBA" id="ARBA00004126"/>
    </source>
</evidence>
<name>A0A139HYA9_9PEZI</name>
<feature type="transmembrane region" description="Helical" evidence="13">
    <location>
        <begin position="454"/>
        <end position="476"/>
    </location>
</feature>
<evidence type="ECO:0000256" key="3">
    <source>
        <dbReference type="ARBA" id="ARBA00004586"/>
    </source>
</evidence>
<keyword evidence="9 13" id="KW-1133">Transmembrane helix</keyword>
<evidence type="ECO:0000313" key="16">
    <source>
        <dbReference type="Proteomes" id="UP000070133"/>
    </source>
</evidence>
<protein>
    <recommendedName>
        <fullName evidence="17">Nuclear fusion protein KAR5</fullName>
    </recommendedName>
</protein>
<dbReference type="OrthoDB" id="5311848at2759"/>
<evidence type="ECO:0000256" key="7">
    <source>
        <dbReference type="ARBA" id="ARBA00022729"/>
    </source>
</evidence>
<evidence type="ECO:0000313" key="15">
    <source>
        <dbReference type="EMBL" id="KXT07359.1"/>
    </source>
</evidence>
<keyword evidence="11" id="KW-0325">Glycoprotein</keyword>
<evidence type="ECO:0000256" key="1">
    <source>
        <dbReference type="ARBA" id="ARBA00003389"/>
    </source>
</evidence>
<dbReference type="PANTHER" id="PTHR28012:SF1">
    <property type="entry name" value="NUCLEAR FUSION PROTEIN KAR5"/>
    <property type="match status" value="1"/>
</dbReference>
<keyword evidence="7 14" id="KW-0732">Signal</keyword>
<feature type="transmembrane region" description="Helical" evidence="13">
    <location>
        <begin position="428"/>
        <end position="447"/>
    </location>
</feature>
<evidence type="ECO:0000256" key="6">
    <source>
        <dbReference type="ARBA" id="ARBA00022692"/>
    </source>
</evidence>
<dbReference type="AlphaFoldDB" id="A0A139HYA9"/>
<dbReference type="Proteomes" id="UP000070133">
    <property type="component" value="Unassembled WGS sequence"/>
</dbReference>
<dbReference type="STRING" id="321146.A0A139HYA9"/>
<sequence length="569" mass="63336">MSSTSATRLITALLLFICQISSTIAGSAWRSQKEVSPETTRHAVEPSMAVANHIKDALDVVDELRSQPTSCKRRAGKNLVDFCTNYNGASSRGISDTVIDNAEQLFAIHMVQCGLEDALQEWKSECRPLSTMDLHSPNLGRQLRVCLDALYQDGQAWTTFENIKNRGLLLCQAMRNDVAKDEQLELFTALFGTLYGLNHTIEQHQASFEGFREHFDELQTAVRDLNEDVLAEREALAQMKESQNSIKKDAAEIATEMGIVRQVSEQAQQRVSSDMTKIFEHLRIYKSKMDEHLQTGMTKYGEELEIALSKHHYDLQLALADFHKMAYEFTGSVQNANEVVHGLSGNLEDVRYGLAASLEQVGLMHAQMDVTASKQQSMGRQVDEMHSTINATQERLEGLNGAMGPFLSLFETMTGFMKRTFEATVRNFLTFTTYFFLATCAAICIFWPSSMQGLAIAAAIGLGVAANLTIYCGHPFDFVRALLGGGPGVDARYWDLTSSSSVAMFLLGAFAGALIAKIVLNYRPRVYDPASPPQYAPYYDDYQQHTEDMIEAGSAPLMIHNKSDQYHTD</sequence>
<comment type="caution">
    <text evidence="15">The sequence shown here is derived from an EMBL/GenBank/DDBJ whole genome shotgun (WGS) entry which is preliminary data.</text>
</comment>
<evidence type="ECO:0000256" key="4">
    <source>
        <dbReference type="ARBA" id="ARBA00010473"/>
    </source>
</evidence>
<comment type="function">
    <text evidence="1">Required for nuclear membrane fusion during karyogamy.</text>
</comment>
<gene>
    <name evidence="15" type="ORF">AC578_521</name>
</gene>
<dbReference type="PANTHER" id="PTHR28012">
    <property type="entry name" value="NUCLEAR FUSION PROTEIN KAR5"/>
    <property type="match status" value="1"/>
</dbReference>
<dbReference type="EMBL" id="LFZN01000002">
    <property type="protein sequence ID" value="KXT07359.1"/>
    <property type="molecule type" value="Genomic_DNA"/>
</dbReference>
<evidence type="ECO:0000256" key="14">
    <source>
        <dbReference type="SAM" id="SignalP"/>
    </source>
</evidence>
<proteinExistence type="inferred from homology"/>
<keyword evidence="10 13" id="KW-0472">Membrane</keyword>
<evidence type="ECO:0000256" key="5">
    <source>
        <dbReference type="ARBA" id="ARBA00022459"/>
    </source>
</evidence>
<dbReference type="GO" id="GO:0000742">
    <property type="term" value="P:karyogamy involved in conjugation with cellular fusion"/>
    <property type="evidence" value="ECO:0007669"/>
    <property type="project" value="InterPro"/>
</dbReference>
<keyword evidence="12" id="KW-0539">Nucleus</keyword>
<evidence type="ECO:0000256" key="8">
    <source>
        <dbReference type="ARBA" id="ARBA00022824"/>
    </source>
</evidence>